<protein>
    <submittedName>
        <fullName evidence="6">Beta-glucosidase</fullName>
    </submittedName>
</protein>
<keyword evidence="3" id="KW-0119">Carbohydrate metabolism</keyword>
<dbReference type="AlphaFoldDB" id="A0A412INU9"/>
<accession>A0A412INU9</accession>
<organism evidence="6 7">
    <name type="scientific">Bacteroides cellulosilyticus</name>
    <dbReference type="NCBI Taxonomy" id="246787"/>
    <lineage>
        <taxon>Bacteria</taxon>
        <taxon>Pseudomonadati</taxon>
        <taxon>Bacteroidota</taxon>
        <taxon>Bacteroidia</taxon>
        <taxon>Bacteroidales</taxon>
        <taxon>Bacteroidaceae</taxon>
        <taxon>Bacteroides</taxon>
    </lineage>
</organism>
<dbReference type="SUPFAM" id="SSF51445">
    <property type="entry name" value="(Trans)glycosidases"/>
    <property type="match status" value="1"/>
</dbReference>
<dbReference type="PRINTS" id="PR00133">
    <property type="entry name" value="GLHYDRLASE3"/>
</dbReference>
<keyword evidence="2 4" id="KW-0378">Hydrolase</keyword>
<dbReference type="InterPro" id="IPR017853">
    <property type="entry name" value="GH"/>
</dbReference>
<dbReference type="InterPro" id="IPR019800">
    <property type="entry name" value="Glyco_hydro_3_AS"/>
</dbReference>
<dbReference type="Pfam" id="PF01915">
    <property type="entry name" value="Glyco_hydro_3_C"/>
    <property type="match status" value="1"/>
</dbReference>
<gene>
    <name evidence="6" type="ORF">DWX97_00760</name>
</gene>
<reference evidence="6 7" key="1">
    <citation type="submission" date="2018-08" db="EMBL/GenBank/DDBJ databases">
        <title>A genome reference for cultivated species of the human gut microbiota.</title>
        <authorList>
            <person name="Zou Y."/>
            <person name="Xue W."/>
            <person name="Luo G."/>
        </authorList>
    </citation>
    <scope>NUCLEOTIDE SEQUENCE [LARGE SCALE GENOMIC DNA]</scope>
    <source>
        <strain evidence="6 7">AF22-3AC</strain>
    </source>
</reference>
<dbReference type="GO" id="GO:0005975">
    <property type="term" value="P:carbohydrate metabolic process"/>
    <property type="evidence" value="ECO:0007669"/>
    <property type="project" value="InterPro"/>
</dbReference>
<dbReference type="PROSITE" id="PS00775">
    <property type="entry name" value="GLYCOSYL_HYDROL_F3"/>
    <property type="match status" value="1"/>
</dbReference>
<sequence length="781" mass="87482">MSNIRLLTVFITYILLCNHSSGQNNTPQLHTNSIDEVISAMSPEEKVYMVIGNNNNVWRKVQGVGSTWQCERLGITPAILDDGPAGLRMPPQRDGDSHTYYCTAFPTATALAATWNTELVKEVGLAIGNEVLEYGSDVLLAPAVNIQRNPMCGRNFEYYSEDPYLSGYIGSAMVKGVQANGVGATVKHFAANNQETNRKDINEVISQRALRELYLKAFEIIVKETSPWSIMSSYNRINGFYTSENKDLLTTILRNEWNYQGIVMTDWVSGDDAVAQMRAGNDLINPGFPAEYAYYHYNELLSALKDKTLDEDILNRNIHRILSFIKKTPRFNGYIFSSTPNLKAHTQIARNTANEAMVLLKNKQETLPLKKTRSIALFGKTSYELITGGTGSGEVNYKHAVSLKEGLKKNKYNLSQSVENLYLTYLDSIRHTDSKNKYVTMNSAEKIITKQFIQKEVSQSDIAIITIGRISGEGEDRNPENYFSLSEIETQLIKNVCDAYHAANKKVIVILNIGGVIETASWKDYPDAILLAWQAGQQGGNAIVDILSGKVTPSGKLPVSFPIAYSDVPSSSFFPGIPKKDPINSFYNEGIYVGYRYYETFNIPTSYEFGYGLSYTNFEYSNIQLDTDTIGNIKVCVTLKNIGRKTGKEIVQLYISAPTTEIDKPLYELKAFAKTTLLKPQESQIVSFLLSAKDLASFQSGISSWVADKGEYILSIGASVKDIRQKVSFHLPSSILVEKVHDVLYPNFSIKDMNSASRKVLKEIPPKRPTKRIPHDFLWHW</sequence>
<dbReference type="Gene3D" id="3.20.20.300">
    <property type="entry name" value="Glycoside hydrolase, family 3, N-terminal domain"/>
    <property type="match status" value="1"/>
</dbReference>
<evidence type="ECO:0000256" key="3">
    <source>
        <dbReference type="ARBA" id="ARBA00023277"/>
    </source>
</evidence>
<dbReference type="InterPro" id="IPR013783">
    <property type="entry name" value="Ig-like_fold"/>
</dbReference>
<dbReference type="SUPFAM" id="SSF52279">
    <property type="entry name" value="Beta-D-glucan exohydrolase, C-terminal domain"/>
    <property type="match status" value="1"/>
</dbReference>
<evidence type="ECO:0000313" key="7">
    <source>
        <dbReference type="Proteomes" id="UP000283341"/>
    </source>
</evidence>
<dbReference type="InterPro" id="IPR026891">
    <property type="entry name" value="Fn3-like"/>
</dbReference>
<dbReference type="Gene3D" id="3.40.50.1700">
    <property type="entry name" value="Glycoside hydrolase family 3 C-terminal domain"/>
    <property type="match status" value="1"/>
</dbReference>
<comment type="similarity">
    <text evidence="1 4">Belongs to the glycosyl hydrolase 3 family.</text>
</comment>
<dbReference type="InterPro" id="IPR002772">
    <property type="entry name" value="Glyco_hydro_3_C"/>
</dbReference>
<keyword evidence="4" id="KW-0326">Glycosidase</keyword>
<evidence type="ECO:0000256" key="1">
    <source>
        <dbReference type="ARBA" id="ARBA00005336"/>
    </source>
</evidence>
<dbReference type="RefSeq" id="WP_118401531.1">
    <property type="nucleotide sequence ID" value="NZ_JADNFX010000013.1"/>
</dbReference>
<dbReference type="EMBL" id="QRVJ01000001">
    <property type="protein sequence ID" value="RGS39843.1"/>
    <property type="molecule type" value="Genomic_DNA"/>
</dbReference>
<dbReference type="Gene3D" id="2.60.40.10">
    <property type="entry name" value="Immunoglobulins"/>
    <property type="match status" value="1"/>
</dbReference>
<dbReference type="InterPro" id="IPR050288">
    <property type="entry name" value="Cellulose_deg_GH3"/>
</dbReference>
<dbReference type="InterPro" id="IPR001764">
    <property type="entry name" value="Glyco_hydro_3_N"/>
</dbReference>
<comment type="caution">
    <text evidence="6">The sequence shown here is derived from an EMBL/GenBank/DDBJ whole genome shotgun (WGS) entry which is preliminary data.</text>
</comment>
<evidence type="ECO:0000313" key="6">
    <source>
        <dbReference type="EMBL" id="RGS39843.1"/>
    </source>
</evidence>
<dbReference type="PANTHER" id="PTHR42715:SF10">
    <property type="entry name" value="BETA-GLUCOSIDASE"/>
    <property type="match status" value="1"/>
</dbReference>
<dbReference type="InterPro" id="IPR036962">
    <property type="entry name" value="Glyco_hydro_3_N_sf"/>
</dbReference>
<dbReference type="PANTHER" id="PTHR42715">
    <property type="entry name" value="BETA-GLUCOSIDASE"/>
    <property type="match status" value="1"/>
</dbReference>
<dbReference type="GO" id="GO:0004553">
    <property type="term" value="F:hydrolase activity, hydrolyzing O-glycosyl compounds"/>
    <property type="evidence" value="ECO:0007669"/>
    <property type="project" value="InterPro"/>
</dbReference>
<name>A0A412INU9_9BACE</name>
<dbReference type="Pfam" id="PF00933">
    <property type="entry name" value="Glyco_hydro_3"/>
    <property type="match status" value="1"/>
</dbReference>
<dbReference type="Proteomes" id="UP000283341">
    <property type="component" value="Unassembled WGS sequence"/>
</dbReference>
<proteinExistence type="inferred from homology"/>
<evidence type="ECO:0000259" key="5">
    <source>
        <dbReference type="SMART" id="SM01217"/>
    </source>
</evidence>
<feature type="domain" description="Fibronectin type III-like" evidence="5">
    <location>
        <begin position="649"/>
        <end position="720"/>
    </location>
</feature>
<dbReference type="Pfam" id="PF14310">
    <property type="entry name" value="Fn3-like"/>
    <property type="match status" value="1"/>
</dbReference>
<evidence type="ECO:0000256" key="2">
    <source>
        <dbReference type="ARBA" id="ARBA00022801"/>
    </source>
</evidence>
<dbReference type="InterPro" id="IPR036881">
    <property type="entry name" value="Glyco_hydro_3_C_sf"/>
</dbReference>
<dbReference type="SMART" id="SM01217">
    <property type="entry name" value="Fn3_like"/>
    <property type="match status" value="1"/>
</dbReference>
<evidence type="ECO:0000256" key="4">
    <source>
        <dbReference type="RuleBase" id="RU361161"/>
    </source>
</evidence>